<dbReference type="EMBL" id="CAXLJM020000161">
    <property type="protein sequence ID" value="CAL8144624.1"/>
    <property type="molecule type" value="Genomic_DNA"/>
</dbReference>
<proteinExistence type="predicted"/>
<sequence length="418" mass="48966">MDRVLEKECHSTWTIWNPFDNRLDHHQYFPKLRLSVPSIAQKVSMIICPEGMERKRLSPFPAKSMQLSRWVRIRSRRRRHYITMTSIPLVDTFFKRLGHHLASLVLHDVDMNQEMLVGILKFTPNLKALTVSEVRIKGLTSWPDENCQFSPLPCLTYLKLGTILFWSYDRSFNAYIWLLNPYLDQLVGLSLDFSGVLVIKPNRLSSNNDAVYPKLEQLKIVSPNPSFLKNTKGFLNLKRLSIIHNVDDDFGFEEFEEFQMDKFALYDLTAFIDNFANTLEQLHLDIYWKILRKIRPIGHHIRAEEIWGTPQVILPRVKVCAVHYPRNVSDANLVKQRILPKIPAIESLKVLYYRPAFMGTDIFGDPFFAAVEVETERFFNREHYWDSCQNLKFIEVHEHGGHSEAVYVSNRPERDAEN</sequence>
<dbReference type="Proteomes" id="UP001642540">
    <property type="component" value="Unassembled WGS sequence"/>
</dbReference>
<dbReference type="SUPFAM" id="SSF52058">
    <property type="entry name" value="L domain-like"/>
    <property type="match status" value="1"/>
</dbReference>
<gene>
    <name evidence="1" type="ORF">ODALV1_LOCUS30247</name>
</gene>
<name>A0ABP1S645_9HEXA</name>
<accession>A0ABP1S645</accession>
<reference evidence="1 2" key="1">
    <citation type="submission" date="2024-08" db="EMBL/GenBank/DDBJ databases">
        <authorList>
            <person name="Cucini C."/>
            <person name="Frati F."/>
        </authorList>
    </citation>
    <scope>NUCLEOTIDE SEQUENCE [LARGE SCALE GENOMIC DNA]</scope>
</reference>
<organism evidence="1 2">
    <name type="scientific">Orchesella dallaii</name>
    <dbReference type="NCBI Taxonomy" id="48710"/>
    <lineage>
        <taxon>Eukaryota</taxon>
        <taxon>Metazoa</taxon>
        <taxon>Ecdysozoa</taxon>
        <taxon>Arthropoda</taxon>
        <taxon>Hexapoda</taxon>
        <taxon>Collembola</taxon>
        <taxon>Entomobryomorpha</taxon>
        <taxon>Entomobryoidea</taxon>
        <taxon>Orchesellidae</taxon>
        <taxon>Orchesellinae</taxon>
        <taxon>Orchesella</taxon>
    </lineage>
</organism>
<evidence type="ECO:0000313" key="1">
    <source>
        <dbReference type="EMBL" id="CAL8144624.1"/>
    </source>
</evidence>
<keyword evidence="2" id="KW-1185">Reference proteome</keyword>
<comment type="caution">
    <text evidence="1">The sequence shown here is derived from an EMBL/GenBank/DDBJ whole genome shotgun (WGS) entry which is preliminary data.</text>
</comment>
<evidence type="ECO:0000313" key="2">
    <source>
        <dbReference type="Proteomes" id="UP001642540"/>
    </source>
</evidence>
<protein>
    <submittedName>
        <fullName evidence="1">Uncharacterized protein</fullName>
    </submittedName>
</protein>